<evidence type="ECO:0000256" key="6">
    <source>
        <dbReference type="SAM" id="Phobius"/>
    </source>
</evidence>
<feature type="transmembrane region" description="Helical" evidence="6">
    <location>
        <begin position="232"/>
        <end position="257"/>
    </location>
</feature>
<keyword evidence="5 6" id="KW-0472">Membrane</keyword>
<evidence type="ECO:0000256" key="5">
    <source>
        <dbReference type="ARBA" id="ARBA00023136"/>
    </source>
</evidence>
<feature type="transmembrane region" description="Helical" evidence="6">
    <location>
        <begin position="122"/>
        <end position="142"/>
    </location>
</feature>
<evidence type="ECO:0000256" key="7">
    <source>
        <dbReference type="SAM" id="SignalP"/>
    </source>
</evidence>
<evidence type="ECO:0000256" key="2">
    <source>
        <dbReference type="ARBA" id="ARBA00022475"/>
    </source>
</evidence>
<accession>A0ABU1N9Y4</accession>
<feature type="transmembrane region" description="Helical" evidence="6">
    <location>
        <begin position="52"/>
        <end position="69"/>
    </location>
</feature>
<evidence type="ECO:0000256" key="4">
    <source>
        <dbReference type="ARBA" id="ARBA00022989"/>
    </source>
</evidence>
<gene>
    <name evidence="8" type="ORF">J2739_001019</name>
</gene>
<evidence type="ECO:0000256" key="1">
    <source>
        <dbReference type="ARBA" id="ARBA00004651"/>
    </source>
</evidence>
<comment type="subcellular location">
    <subcellularLocation>
        <location evidence="1">Cell membrane</location>
        <topology evidence="1">Multi-pass membrane protein</topology>
    </subcellularLocation>
</comment>
<protein>
    <submittedName>
        <fullName evidence="8">Membrane protein</fullName>
    </submittedName>
</protein>
<dbReference type="EMBL" id="JAVDRF010000002">
    <property type="protein sequence ID" value="MDR6535259.1"/>
    <property type="molecule type" value="Genomic_DNA"/>
</dbReference>
<keyword evidence="3 6" id="KW-0812">Transmembrane</keyword>
<dbReference type="Pfam" id="PF09678">
    <property type="entry name" value="Caa3_CtaG"/>
    <property type="match status" value="1"/>
</dbReference>
<dbReference type="Proteomes" id="UP001184230">
    <property type="component" value="Unassembled WGS sequence"/>
</dbReference>
<feature type="transmembrane region" description="Helical" evidence="6">
    <location>
        <begin position="163"/>
        <end position="187"/>
    </location>
</feature>
<comment type="caution">
    <text evidence="8">The sequence shown here is derived from an EMBL/GenBank/DDBJ whole genome shotgun (WGS) entry which is preliminary data.</text>
</comment>
<feature type="signal peptide" evidence="7">
    <location>
        <begin position="1"/>
        <end position="35"/>
    </location>
</feature>
<keyword evidence="4 6" id="KW-1133">Transmembrane helix</keyword>
<keyword evidence="9" id="KW-1185">Reference proteome</keyword>
<evidence type="ECO:0000313" key="8">
    <source>
        <dbReference type="EMBL" id="MDR6535259.1"/>
    </source>
</evidence>
<feature type="chain" id="PRO_5045606761" evidence="7">
    <location>
        <begin position="36"/>
        <end position="313"/>
    </location>
</feature>
<feature type="transmembrane region" description="Helical" evidence="6">
    <location>
        <begin position="277"/>
        <end position="299"/>
    </location>
</feature>
<evidence type="ECO:0000256" key="3">
    <source>
        <dbReference type="ARBA" id="ARBA00022692"/>
    </source>
</evidence>
<keyword evidence="7" id="KW-0732">Signal</keyword>
<feature type="transmembrane region" description="Helical" evidence="6">
    <location>
        <begin position="199"/>
        <end position="220"/>
    </location>
</feature>
<dbReference type="InterPro" id="IPR019108">
    <property type="entry name" value="Caa3_assmbl_CtaG-rel"/>
</dbReference>
<proteinExistence type="predicted"/>
<evidence type="ECO:0000313" key="9">
    <source>
        <dbReference type="Proteomes" id="UP001184230"/>
    </source>
</evidence>
<sequence>MSAMTERIVPTVAGRVRAGLLAALAALPAAAWAHAPEAGARAGTSIPWTFEPWVVGSLLVSAALYALGLHRLWRKAGRDRGVHGTQAAAFAAGWLVLVAALVSPLDALGGLLFSGHMVQHELLMVVAAPLLVMSRPLAVWTWGLPSTWRRAAGRCAASAPVAWLWRLLTYPPAAWALHGVALWGWHVPPAFEAALASNAIHALQHISFLVTALLFWWAPLGRAARTDAGASMLYLFTTMVHTGALGALLTLSPTLWYPAYAGSTAAFALDPLEDQQIGGLIMWIPAGLAYLAAALAVMARSLRESGGRQRAVP</sequence>
<keyword evidence="2" id="KW-1003">Cell membrane</keyword>
<feature type="transmembrane region" description="Helical" evidence="6">
    <location>
        <begin position="81"/>
        <end position="102"/>
    </location>
</feature>
<name>A0ABU1N9Y4_9BURK</name>
<reference evidence="8 9" key="1">
    <citation type="submission" date="2023-07" db="EMBL/GenBank/DDBJ databases">
        <title>Sorghum-associated microbial communities from plants grown in Nebraska, USA.</title>
        <authorList>
            <person name="Schachtman D."/>
        </authorList>
    </citation>
    <scope>NUCLEOTIDE SEQUENCE [LARGE SCALE GENOMIC DNA]</scope>
    <source>
        <strain evidence="8 9">DS1781</strain>
    </source>
</reference>
<organism evidence="8 9">
    <name type="scientific">Variovorax soli</name>
    <dbReference type="NCBI Taxonomy" id="376815"/>
    <lineage>
        <taxon>Bacteria</taxon>
        <taxon>Pseudomonadati</taxon>
        <taxon>Pseudomonadota</taxon>
        <taxon>Betaproteobacteria</taxon>
        <taxon>Burkholderiales</taxon>
        <taxon>Comamonadaceae</taxon>
        <taxon>Variovorax</taxon>
    </lineage>
</organism>